<evidence type="ECO:0000256" key="3">
    <source>
        <dbReference type="SAM" id="Phobius"/>
    </source>
</evidence>
<proteinExistence type="inferred from homology"/>
<gene>
    <name evidence="6" type="ORF">KC01_LOCUS25158</name>
</gene>
<organism evidence="6 7">
    <name type="scientific">Knipowitschia caucasica</name>
    <name type="common">Caucasian dwarf goby</name>
    <name type="synonym">Pomatoschistus caucasicus</name>
    <dbReference type="NCBI Taxonomy" id="637954"/>
    <lineage>
        <taxon>Eukaryota</taxon>
        <taxon>Metazoa</taxon>
        <taxon>Chordata</taxon>
        <taxon>Craniata</taxon>
        <taxon>Vertebrata</taxon>
        <taxon>Euteleostomi</taxon>
        <taxon>Actinopterygii</taxon>
        <taxon>Neopterygii</taxon>
        <taxon>Teleostei</taxon>
        <taxon>Neoteleostei</taxon>
        <taxon>Acanthomorphata</taxon>
        <taxon>Gobiaria</taxon>
        <taxon>Gobiiformes</taxon>
        <taxon>Gobioidei</taxon>
        <taxon>Gobiidae</taxon>
        <taxon>Gobiinae</taxon>
        <taxon>Knipowitschia</taxon>
    </lineage>
</organism>
<evidence type="ECO:0000256" key="2">
    <source>
        <dbReference type="ARBA" id="ARBA00005634"/>
    </source>
</evidence>
<dbReference type="GO" id="GO:0006826">
    <property type="term" value="P:iron ion transport"/>
    <property type="evidence" value="ECO:0007669"/>
    <property type="project" value="TreeGrafter"/>
</dbReference>
<dbReference type="Proteomes" id="UP001497482">
    <property type="component" value="Chromosome 21"/>
</dbReference>
<dbReference type="Gene3D" id="3.40.630.10">
    <property type="entry name" value="Zn peptidases"/>
    <property type="match status" value="1"/>
</dbReference>
<evidence type="ECO:0000259" key="5">
    <source>
        <dbReference type="Pfam" id="PF04389"/>
    </source>
</evidence>
<evidence type="ECO:0008006" key="8">
    <source>
        <dbReference type="Google" id="ProtNLM"/>
    </source>
</evidence>
<dbReference type="CDD" id="cd09848">
    <property type="entry name" value="M28_TfR"/>
    <property type="match status" value="1"/>
</dbReference>
<comment type="similarity">
    <text evidence="2">Belongs to the peptidase M28 family. M28B subfamily.</text>
</comment>
<evidence type="ECO:0000259" key="4">
    <source>
        <dbReference type="Pfam" id="PF02225"/>
    </source>
</evidence>
<dbReference type="Gene3D" id="1.20.930.40">
    <property type="entry name" value="Transferrin receptor-like, dimerisation domain"/>
    <property type="match status" value="1"/>
</dbReference>
<keyword evidence="7" id="KW-1185">Reference proteome</keyword>
<dbReference type="Pfam" id="PF02225">
    <property type="entry name" value="PA"/>
    <property type="match status" value="1"/>
</dbReference>
<name>A0AAV2L8D0_KNICA</name>
<dbReference type="FunFam" id="3.40.630.10:FF:000065">
    <property type="entry name" value="Transferrin receptor 1b"/>
    <property type="match status" value="1"/>
</dbReference>
<accession>A0AAV2L8D0</accession>
<feature type="transmembrane region" description="Helical" evidence="3">
    <location>
        <begin position="101"/>
        <end position="122"/>
    </location>
</feature>
<dbReference type="InterPro" id="IPR036757">
    <property type="entry name" value="TFR-like_dimer_dom_sf"/>
</dbReference>
<evidence type="ECO:0000256" key="1">
    <source>
        <dbReference type="ARBA" id="ARBA00004401"/>
    </source>
</evidence>
<keyword evidence="3" id="KW-0812">Transmembrane</keyword>
<dbReference type="InterPro" id="IPR003137">
    <property type="entry name" value="PA_domain"/>
</dbReference>
<evidence type="ECO:0000313" key="7">
    <source>
        <dbReference type="Proteomes" id="UP001497482"/>
    </source>
</evidence>
<dbReference type="InterPro" id="IPR039373">
    <property type="entry name" value="Peptidase_M28B"/>
</dbReference>
<comment type="subcellular location">
    <subcellularLocation>
        <location evidence="1">Cell membrane</location>
        <topology evidence="1">Single-pass type II membrane protein</topology>
    </subcellularLocation>
</comment>
<dbReference type="AlphaFoldDB" id="A0AAV2L8D0"/>
<keyword evidence="3" id="KW-1133">Transmembrane helix</keyword>
<dbReference type="SUPFAM" id="SSF53187">
    <property type="entry name" value="Zn-dependent exopeptidases"/>
    <property type="match status" value="1"/>
</dbReference>
<dbReference type="GO" id="GO:0006879">
    <property type="term" value="P:intracellular iron ion homeostasis"/>
    <property type="evidence" value="ECO:0007669"/>
    <property type="project" value="TreeGrafter"/>
</dbReference>
<dbReference type="SUPFAM" id="SSF47672">
    <property type="entry name" value="Transferrin receptor-like dimerisation domain"/>
    <property type="match status" value="1"/>
</dbReference>
<dbReference type="InterPro" id="IPR007484">
    <property type="entry name" value="Peptidase_M28"/>
</dbReference>
<dbReference type="Pfam" id="PF04389">
    <property type="entry name" value="Peptidase_M28"/>
    <property type="match status" value="1"/>
</dbReference>
<evidence type="ECO:0000313" key="6">
    <source>
        <dbReference type="EMBL" id="CAL1596490.1"/>
    </source>
</evidence>
<dbReference type="PANTHER" id="PTHR10404:SF79">
    <property type="entry name" value="TRANSFERRIN RECEPTOR PROTEIN 1"/>
    <property type="match status" value="1"/>
</dbReference>
<sequence length="785" mass="87741">MFSTYSKQHFSSRLASDEKVCECLSKVEAQERAEMNRVRSVFNNFMNSERYSRFTLQTEQDGERRVEVKLSEDVGDGDMEGRAGGSPTFRPAPHGQNRRNLCFLILTIILIFVIGYMVAYLIHGKRREVTSSCIKPFVPPEFEHKDISLQPPEPRLTWSDITHLLQTKLTSQAFDKTLSEFDRPSRLAGSKDDTFLGNRIFERFQDLEMHPWTDVHHVRLATPDSNKPNRVIFGSNVFEPKGFLAYSATTSVQGKLVYANYGRLEDFEVLTKHKVNVANCVVILRCGKISFAQKVKNALQYSATGVLIYPDIEDYKYVANTELYGHVHYGTGDPFTPGFPSFNHTQFPPVVSSGVPSIPAQTITSNMAQTIMQSIGGPVLDKDSDFIGGQTWSYSLGGVENVTIEVNNALLFKEIHNVFGVIKGFVDPDRYVVLGAQRDAWGQGYARANVGTSALIELARVIREMVEADDFKPRRSIVFASWSAGEYGSVGATEWLEAHAASLDKNVLSYISLDGLVQGHGSFYASASPLLQIIVDNAMKVVKSPTGNGMVRDIAGKNPMRPMSIDDPAYPFLAGFGIPAVSFHFISVNSEEYQYYNTILDSKSHLDYEAAQKTSTMAAIAAQFAGQIALRLVHDHLLNFDVTGYKKLLNERVHDINNHLSDLNQSGQLKDLSPSWLYRAKASFQRASDSIDNDIKNTNLNDPEACRLLNGRIMKVEHGLLSQYVSPYEFPFRHLVFGKGPFTLNEIAELDNELQLRLQLALATWNLQGCANSMAGNLWDIDNEI</sequence>
<dbReference type="SUPFAM" id="SSF52025">
    <property type="entry name" value="PA domain"/>
    <property type="match status" value="1"/>
</dbReference>
<dbReference type="PANTHER" id="PTHR10404">
    <property type="entry name" value="N-ACETYLATED-ALPHA-LINKED ACIDIC DIPEPTIDASE"/>
    <property type="match status" value="1"/>
</dbReference>
<dbReference type="EMBL" id="OZ035843">
    <property type="protein sequence ID" value="CAL1596490.1"/>
    <property type="molecule type" value="Genomic_DNA"/>
</dbReference>
<reference evidence="6 7" key="1">
    <citation type="submission" date="2024-04" db="EMBL/GenBank/DDBJ databases">
        <authorList>
            <person name="Waldvogel A.-M."/>
            <person name="Schoenle A."/>
        </authorList>
    </citation>
    <scope>NUCLEOTIDE SEQUENCE [LARGE SCALE GENOMIC DNA]</scope>
</reference>
<dbReference type="GO" id="GO:0009897">
    <property type="term" value="C:external side of plasma membrane"/>
    <property type="evidence" value="ECO:0007669"/>
    <property type="project" value="TreeGrafter"/>
</dbReference>
<dbReference type="Gene3D" id="3.50.30.30">
    <property type="match status" value="1"/>
</dbReference>
<dbReference type="InterPro" id="IPR046450">
    <property type="entry name" value="PA_dom_sf"/>
</dbReference>
<keyword evidence="3" id="KW-0472">Membrane</keyword>
<protein>
    <recommendedName>
        <fullName evidence="8">Transferrin receptor protein 1</fullName>
    </recommendedName>
</protein>
<feature type="domain" description="PA" evidence="4">
    <location>
        <begin position="252"/>
        <end position="320"/>
    </location>
</feature>
<feature type="domain" description="Peptidase M28" evidence="5">
    <location>
        <begin position="417"/>
        <end position="618"/>
    </location>
</feature>